<dbReference type="PANTHER" id="PTHR43329">
    <property type="entry name" value="EPOXIDE HYDROLASE"/>
    <property type="match status" value="1"/>
</dbReference>
<comment type="caution">
    <text evidence="5">The sequence shown here is derived from an EMBL/GenBank/DDBJ whole genome shotgun (WGS) entry which is preliminary data.</text>
</comment>
<dbReference type="InterPro" id="IPR000073">
    <property type="entry name" value="AB_hydrolase_1"/>
</dbReference>
<dbReference type="OrthoDB" id="408373at2759"/>
<dbReference type="AlphaFoldDB" id="A0A7I8WD91"/>
<accession>A0A7I8WD91</accession>
<dbReference type="InterPro" id="IPR029058">
    <property type="entry name" value="AB_hydrolase_fold"/>
</dbReference>
<protein>
    <submittedName>
        <fullName evidence="5">DgyrCDS14309</fullName>
    </submittedName>
</protein>
<evidence type="ECO:0000313" key="5">
    <source>
        <dbReference type="EMBL" id="CAD5126140.1"/>
    </source>
</evidence>
<organism evidence="5 6">
    <name type="scientific">Dimorphilus gyrociliatus</name>
    <dbReference type="NCBI Taxonomy" id="2664684"/>
    <lineage>
        <taxon>Eukaryota</taxon>
        <taxon>Metazoa</taxon>
        <taxon>Spiralia</taxon>
        <taxon>Lophotrochozoa</taxon>
        <taxon>Annelida</taxon>
        <taxon>Polychaeta</taxon>
        <taxon>Polychaeta incertae sedis</taxon>
        <taxon>Dinophilidae</taxon>
        <taxon>Dimorphilus</taxon>
    </lineage>
</organism>
<evidence type="ECO:0000256" key="3">
    <source>
        <dbReference type="SAM" id="Phobius"/>
    </source>
</evidence>
<dbReference type="EMBL" id="CAJFCJ010000032">
    <property type="protein sequence ID" value="CAD5126140.1"/>
    <property type="molecule type" value="Genomic_DNA"/>
</dbReference>
<evidence type="ECO:0000256" key="1">
    <source>
        <dbReference type="ARBA" id="ARBA00022801"/>
    </source>
</evidence>
<evidence type="ECO:0000313" key="6">
    <source>
        <dbReference type="Proteomes" id="UP000549394"/>
    </source>
</evidence>
<feature type="domain" description="AB hydrolase-1" evidence="4">
    <location>
        <begin position="88"/>
        <end position="337"/>
    </location>
</feature>
<keyword evidence="3" id="KW-0472">Membrane</keyword>
<proteinExistence type="inferred from homology"/>
<evidence type="ECO:0000259" key="4">
    <source>
        <dbReference type="Pfam" id="PF00561"/>
    </source>
</evidence>
<dbReference type="GO" id="GO:0004301">
    <property type="term" value="F:epoxide hydrolase activity"/>
    <property type="evidence" value="ECO:0007669"/>
    <property type="project" value="UniProtKB-ARBA"/>
</dbReference>
<keyword evidence="3" id="KW-1133">Transmembrane helix</keyword>
<sequence length="356" mass="40541">MPTFGEPKSVPKIQFGVSLAIGTFWSTVSLVNFVISLIKKGPKKIFTVNDHRLAPACLSDDEYGIHSFTTTSTGVKIHYVAAGNANSPLMIFLHGFPENWYSWRHQISYFKSKFRTVAIDMRGYGESGKPEGVQNYWIPYLVEDVKDVMEALGYKNCVLVAHDWGGAVAWSVAAKYPEIINKLIICNCPQGTAFQKILKTDRKQFLKSWYMFFFQIPYLPEFLIKLSDYGFIRKVFCSKQMGLQQRSLTEEEMEAFIYSISQPGALTATINYYRATFRYIIPKEYRRTIKVPSLVIWGTKDGALSTSMAELSCKFVEARSSVDYVDGASHWVQQDNPEQVNKSIDKFISETNDSKL</sequence>
<comment type="similarity">
    <text evidence="2">Belongs to the AB hydrolase superfamily. Epoxide hydrolase family.</text>
</comment>
<keyword evidence="3" id="KW-0812">Transmembrane</keyword>
<dbReference type="Gene3D" id="3.40.50.1820">
    <property type="entry name" value="alpha/beta hydrolase"/>
    <property type="match status" value="1"/>
</dbReference>
<keyword evidence="1" id="KW-0378">Hydrolase</keyword>
<dbReference type="PRINTS" id="PR00111">
    <property type="entry name" value="ABHYDROLASE"/>
</dbReference>
<dbReference type="InterPro" id="IPR000639">
    <property type="entry name" value="Epox_hydrolase-like"/>
</dbReference>
<gene>
    <name evidence="5" type="ORF">DGYR_LOCUS13410</name>
</gene>
<reference evidence="5 6" key="1">
    <citation type="submission" date="2020-08" db="EMBL/GenBank/DDBJ databases">
        <authorList>
            <person name="Hejnol A."/>
        </authorList>
    </citation>
    <scope>NUCLEOTIDE SEQUENCE [LARGE SCALE GENOMIC DNA]</scope>
</reference>
<keyword evidence="6" id="KW-1185">Reference proteome</keyword>
<name>A0A7I8WD91_9ANNE</name>
<feature type="transmembrane region" description="Helical" evidence="3">
    <location>
        <begin position="15"/>
        <end position="35"/>
    </location>
</feature>
<dbReference type="Pfam" id="PF00561">
    <property type="entry name" value="Abhydrolase_1"/>
    <property type="match status" value="1"/>
</dbReference>
<dbReference type="SUPFAM" id="SSF53474">
    <property type="entry name" value="alpha/beta-Hydrolases"/>
    <property type="match status" value="1"/>
</dbReference>
<dbReference type="PRINTS" id="PR00412">
    <property type="entry name" value="EPOXHYDRLASE"/>
</dbReference>
<dbReference type="Proteomes" id="UP000549394">
    <property type="component" value="Unassembled WGS sequence"/>
</dbReference>
<evidence type="ECO:0000256" key="2">
    <source>
        <dbReference type="ARBA" id="ARBA00038334"/>
    </source>
</evidence>